<name>A0A6L9S4Z1_9ACTN</name>
<keyword evidence="4" id="KW-1185">Reference proteome</keyword>
<comment type="caution">
    <text evidence="3">The sequence shown here is derived from an EMBL/GenBank/DDBJ whole genome shotgun (WGS) entry which is preliminary data.</text>
</comment>
<feature type="region of interest" description="Disordered" evidence="1">
    <location>
        <begin position="92"/>
        <end position="120"/>
    </location>
</feature>
<dbReference type="RefSeq" id="WP_163732433.1">
    <property type="nucleotide sequence ID" value="NZ_JAAGOA010000002.1"/>
</dbReference>
<sequence>MTTEAGDLMPTTVKPMLATLAALPVDDTGRGFEIKWDGVRTLARIDGGAVRLNGRTLRDVTTSYPELTRLGAALAGHRVFLDGEVIALVRRRPARQTLDARPSSVGGGRDTGPQTPGRMR</sequence>
<dbReference type="GO" id="GO:0006310">
    <property type="term" value="P:DNA recombination"/>
    <property type="evidence" value="ECO:0007669"/>
    <property type="project" value="InterPro"/>
</dbReference>
<evidence type="ECO:0000256" key="1">
    <source>
        <dbReference type="SAM" id="MobiDB-lite"/>
    </source>
</evidence>
<feature type="domain" description="ATP-dependent DNA ligase family profile" evidence="2">
    <location>
        <begin position="15"/>
        <end position="94"/>
    </location>
</feature>
<proteinExistence type="predicted"/>
<dbReference type="Proteomes" id="UP000475214">
    <property type="component" value="Unassembled WGS sequence"/>
</dbReference>
<evidence type="ECO:0000313" key="3">
    <source>
        <dbReference type="EMBL" id="NED99109.1"/>
    </source>
</evidence>
<evidence type="ECO:0000259" key="2">
    <source>
        <dbReference type="Pfam" id="PF01068"/>
    </source>
</evidence>
<evidence type="ECO:0000313" key="4">
    <source>
        <dbReference type="Proteomes" id="UP000475214"/>
    </source>
</evidence>
<dbReference type="GO" id="GO:0005524">
    <property type="term" value="F:ATP binding"/>
    <property type="evidence" value="ECO:0007669"/>
    <property type="project" value="InterPro"/>
</dbReference>
<dbReference type="EMBL" id="JAAGOA010000002">
    <property type="protein sequence ID" value="NED99109.1"/>
    <property type="molecule type" value="Genomic_DNA"/>
</dbReference>
<dbReference type="AlphaFoldDB" id="A0A6L9S4Z1"/>
<dbReference type="InterPro" id="IPR012310">
    <property type="entry name" value="DNA_ligase_ATP-dep_cent"/>
</dbReference>
<protein>
    <recommendedName>
        <fullName evidence="2">ATP-dependent DNA ligase family profile domain-containing protein</fullName>
    </recommendedName>
</protein>
<gene>
    <name evidence="3" type="ORF">G1H10_02890</name>
</gene>
<dbReference type="GO" id="GO:0003910">
    <property type="term" value="F:DNA ligase (ATP) activity"/>
    <property type="evidence" value="ECO:0007669"/>
    <property type="project" value="InterPro"/>
</dbReference>
<dbReference type="GO" id="GO:0006281">
    <property type="term" value="P:DNA repair"/>
    <property type="evidence" value="ECO:0007669"/>
    <property type="project" value="InterPro"/>
</dbReference>
<dbReference type="SUPFAM" id="SSF56091">
    <property type="entry name" value="DNA ligase/mRNA capping enzyme, catalytic domain"/>
    <property type="match status" value="1"/>
</dbReference>
<reference evidence="3 4" key="1">
    <citation type="submission" date="2020-02" db="EMBL/GenBank/DDBJ databases">
        <authorList>
            <person name="Li X.-J."/>
            <person name="Han X.-M."/>
        </authorList>
    </citation>
    <scope>NUCLEOTIDE SEQUENCE [LARGE SCALE GENOMIC DNA]</scope>
    <source>
        <strain evidence="3 4">CCTCC AB 2017055</strain>
    </source>
</reference>
<accession>A0A6L9S4Z1</accession>
<dbReference type="Pfam" id="PF01068">
    <property type="entry name" value="DNA_ligase_A_M"/>
    <property type="match status" value="1"/>
</dbReference>
<dbReference type="Gene3D" id="3.30.470.30">
    <property type="entry name" value="DNA ligase/mRNA capping enzyme"/>
    <property type="match status" value="1"/>
</dbReference>
<organism evidence="3 4">
    <name type="scientific">Phytoactinopolyspora halotolerans</name>
    <dbReference type="NCBI Taxonomy" id="1981512"/>
    <lineage>
        <taxon>Bacteria</taxon>
        <taxon>Bacillati</taxon>
        <taxon>Actinomycetota</taxon>
        <taxon>Actinomycetes</taxon>
        <taxon>Jiangellales</taxon>
        <taxon>Jiangellaceae</taxon>
        <taxon>Phytoactinopolyspora</taxon>
    </lineage>
</organism>